<proteinExistence type="predicted"/>
<evidence type="ECO:0000313" key="3">
    <source>
        <dbReference type="EMBL" id="KOM52132.1"/>
    </source>
</evidence>
<sequence length="250" mass="28350">MAPKFGRELERRQWENLASYPSPANIAVVKEFYTNARTFGGATHEMYTSYVRGTRIPFDADTINSFLGAKWVGEQCQFALVMHEDVNYADVERTLCMAGGQFQRNKNDSPIHIRRSYLTPLAKYWMTFTHANIQPCSYVSDITTHRAIFLYCVLRGLNINVGQVIANEIKQCAHAVNNKSPLGHPSLITQLCELAGVNISTPQLERPRKEIDASFYTQYCTMDEAGIPMPAPHPPRSHRRAPQQDQQEQA</sequence>
<accession>A0A0L9VB40</accession>
<feature type="domain" description="Putative plant transposon protein" evidence="2">
    <location>
        <begin position="10"/>
        <end position="198"/>
    </location>
</feature>
<organism evidence="3 4">
    <name type="scientific">Phaseolus angularis</name>
    <name type="common">Azuki bean</name>
    <name type="synonym">Vigna angularis</name>
    <dbReference type="NCBI Taxonomy" id="3914"/>
    <lineage>
        <taxon>Eukaryota</taxon>
        <taxon>Viridiplantae</taxon>
        <taxon>Streptophyta</taxon>
        <taxon>Embryophyta</taxon>
        <taxon>Tracheophyta</taxon>
        <taxon>Spermatophyta</taxon>
        <taxon>Magnoliopsida</taxon>
        <taxon>eudicotyledons</taxon>
        <taxon>Gunneridae</taxon>
        <taxon>Pentapetalae</taxon>
        <taxon>rosids</taxon>
        <taxon>fabids</taxon>
        <taxon>Fabales</taxon>
        <taxon>Fabaceae</taxon>
        <taxon>Papilionoideae</taxon>
        <taxon>50 kb inversion clade</taxon>
        <taxon>NPAAA clade</taxon>
        <taxon>indigoferoid/millettioid clade</taxon>
        <taxon>Phaseoleae</taxon>
        <taxon>Vigna</taxon>
    </lineage>
</organism>
<reference evidence="4" key="1">
    <citation type="journal article" date="2015" name="Proc. Natl. Acad. Sci. U.S.A.">
        <title>Genome sequencing of adzuki bean (Vigna angularis) provides insight into high starch and low fat accumulation and domestication.</title>
        <authorList>
            <person name="Yang K."/>
            <person name="Tian Z."/>
            <person name="Chen C."/>
            <person name="Luo L."/>
            <person name="Zhao B."/>
            <person name="Wang Z."/>
            <person name="Yu L."/>
            <person name="Li Y."/>
            <person name="Sun Y."/>
            <person name="Li W."/>
            <person name="Chen Y."/>
            <person name="Li Y."/>
            <person name="Zhang Y."/>
            <person name="Ai D."/>
            <person name="Zhao J."/>
            <person name="Shang C."/>
            <person name="Ma Y."/>
            <person name="Wu B."/>
            <person name="Wang M."/>
            <person name="Gao L."/>
            <person name="Sun D."/>
            <person name="Zhang P."/>
            <person name="Guo F."/>
            <person name="Wang W."/>
            <person name="Li Y."/>
            <person name="Wang J."/>
            <person name="Varshney R.K."/>
            <person name="Wang J."/>
            <person name="Ling H.Q."/>
            <person name="Wan P."/>
        </authorList>
    </citation>
    <scope>NUCLEOTIDE SEQUENCE</scope>
    <source>
        <strain evidence="4">cv. Jingnong 6</strain>
    </source>
</reference>
<dbReference type="AlphaFoldDB" id="A0A0L9VB40"/>
<dbReference type="OMA" id="CAHAVNN"/>
<dbReference type="EMBL" id="CM003379">
    <property type="protein sequence ID" value="KOM52132.1"/>
    <property type="molecule type" value="Genomic_DNA"/>
</dbReference>
<dbReference type="Proteomes" id="UP000053144">
    <property type="component" value="Chromosome 9"/>
</dbReference>
<feature type="region of interest" description="Disordered" evidence="1">
    <location>
        <begin position="226"/>
        <end position="250"/>
    </location>
</feature>
<name>A0A0L9VB40_PHAAN</name>
<gene>
    <name evidence="3" type="ORF">LR48_Vigan09g079100</name>
</gene>
<evidence type="ECO:0000259" key="2">
    <source>
        <dbReference type="Pfam" id="PF20167"/>
    </source>
</evidence>
<dbReference type="InterPro" id="IPR046796">
    <property type="entry name" value="Transposase_32_dom"/>
</dbReference>
<protein>
    <recommendedName>
        <fullName evidence="2">Putative plant transposon protein domain-containing protein</fullName>
    </recommendedName>
</protein>
<dbReference type="Gramene" id="KOM52132">
    <property type="protein sequence ID" value="KOM52132"/>
    <property type="gene ID" value="LR48_Vigan09g079100"/>
</dbReference>
<evidence type="ECO:0000256" key="1">
    <source>
        <dbReference type="SAM" id="MobiDB-lite"/>
    </source>
</evidence>
<evidence type="ECO:0000313" key="4">
    <source>
        <dbReference type="Proteomes" id="UP000053144"/>
    </source>
</evidence>
<dbReference type="Pfam" id="PF20167">
    <property type="entry name" value="Transposase_32"/>
    <property type="match status" value="1"/>
</dbReference>